<comment type="catalytic activity">
    <reaction evidence="1">
        <text>[protein]-peptidylproline (omega=180) = [protein]-peptidylproline (omega=0)</text>
        <dbReference type="Rhea" id="RHEA:16237"/>
        <dbReference type="Rhea" id="RHEA-COMP:10747"/>
        <dbReference type="Rhea" id="RHEA-COMP:10748"/>
        <dbReference type="ChEBI" id="CHEBI:83833"/>
        <dbReference type="ChEBI" id="CHEBI:83834"/>
        <dbReference type="EC" id="5.2.1.8"/>
    </reaction>
</comment>
<proteinExistence type="inferred from homology"/>
<accession>A0AAD9NA14</accession>
<keyword evidence="1" id="KW-0697">Rotamase</keyword>
<comment type="function">
    <text evidence="1">PPIases accelerate the folding of proteins. It catalyzes the cis-trans isomerization of proline imidic peptide bonds in oligopeptides.</text>
</comment>
<dbReference type="Gene3D" id="2.40.100.10">
    <property type="entry name" value="Cyclophilin-like"/>
    <property type="match status" value="1"/>
</dbReference>
<dbReference type="AlphaFoldDB" id="A0AAD9NA14"/>
<dbReference type="SUPFAM" id="SSF50891">
    <property type="entry name" value="Cyclophilin-like"/>
    <property type="match status" value="1"/>
</dbReference>
<dbReference type="FunFam" id="2.40.100.10:FF:000048">
    <property type="entry name" value="Peptidyl-prolyl cis-trans isomerase"/>
    <property type="match status" value="1"/>
</dbReference>
<dbReference type="Pfam" id="PF00160">
    <property type="entry name" value="Pro_isomerase"/>
    <property type="match status" value="1"/>
</dbReference>
<reference evidence="3" key="1">
    <citation type="journal article" date="2023" name="Mol. Biol. Evol.">
        <title>Third-Generation Sequencing Reveals the Adaptive Role of the Epigenome in Three Deep-Sea Polychaetes.</title>
        <authorList>
            <person name="Perez M."/>
            <person name="Aroh O."/>
            <person name="Sun Y."/>
            <person name="Lan Y."/>
            <person name="Juniper S.K."/>
            <person name="Young C.R."/>
            <person name="Angers B."/>
            <person name="Qian P.Y."/>
        </authorList>
    </citation>
    <scope>NUCLEOTIDE SEQUENCE</scope>
    <source>
        <strain evidence="3">P08H-3</strain>
    </source>
</reference>
<evidence type="ECO:0000256" key="1">
    <source>
        <dbReference type="RuleBase" id="RU363019"/>
    </source>
</evidence>
<organism evidence="3 4">
    <name type="scientific">Paralvinella palmiformis</name>
    <dbReference type="NCBI Taxonomy" id="53620"/>
    <lineage>
        <taxon>Eukaryota</taxon>
        <taxon>Metazoa</taxon>
        <taxon>Spiralia</taxon>
        <taxon>Lophotrochozoa</taxon>
        <taxon>Annelida</taxon>
        <taxon>Polychaeta</taxon>
        <taxon>Sedentaria</taxon>
        <taxon>Canalipalpata</taxon>
        <taxon>Terebellida</taxon>
        <taxon>Terebelliformia</taxon>
        <taxon>Alvinellidae</taxon>
        <taxon>Paralvinella</taxon>
    </lineage>
</organism>
<dbReference type="PANTHER" id="PTHR11071:SF561">
    <property type="entry name" value="PEPTIDYL-PROLYL CIS-TRANS ISOMERASE D-RELATED"/>
    <property type="match status" value="1"/>
</dbReference>
<evidence type="ECO:0000259" key="2">
    <source>
        <dbReference type="PROSITE" id="PS50072"/>
    </source>
</evidence>
<dbReference type="InterPro" id="IPR029000">
    <property type="entry name" value="Cyclophilin-like_dom_sf"/>
</dbReference>
<dbReference type="EC" id="5.2.1.8" evidence="1"/>
<comment type="caution">
    <text evidence="3">The sequence shown here is derived from an EMBL/GenBank/DDBJ whole genome shotgun (WGS) entry which is preliminary data.</text>
</comment>
<sequence length="297" mass="34309">MAGVKRFQLKVCGLINDVTFHMSKCCAEDLHKRDPDIYPSPEICPMLEFEWDLYIEQQKKNLRGDMWVFEEKALAFVNGELKKGPKDFIKWAEEEHNYEDFRPEPLYKVLAEEAYTKHLNSKSHDYAYMDISVGEKPVGRLVMELFSDKVPKTCDNFRALCTGEKGESKHSEYTLHYKNSIFHRIVKNGWIQGGDIWMKKGDGGESVYGNVFEDENFSVSHSQRGMLGMANKGRHTNGSQFYVTLQPASWMDCKYVCFGQVIEGTRTLQAMEQQDTMNDRPLKEIVITDCGVLTFEF</sequence>
<protein>
    <recommendedName>
        <fullName evidence="1">Peptidyl-prolyl cis-trans isomerase</fullName>
        <shortName evidence="1">PPIase</shortName>
        <ecNumber evidence="1">5.2.1.8</ecNumber>
    </recommendedName>
</protein>
<evidence type="ECO:0000313" key="4">
    <source>
        <dbReference type="Proteomes" id="UP001208570"/>
    </source>
</evidence>
<comment type="similarity">
    <text evidence="1">Belongs to the cyclophilin-type PPIase family.</text>
</comment>
<dbReference type="EMBL" id="JAODUP010000150">
    <property type="protein sequence ID" value="KAK2159594.1"/>
    <property type="molecule type" value="Genomic_DNA"/>
</dbReference>
<name>A0AAD9NA14_9ANNE</name>
<feature type="domain" description="PPIase cyclophilin-type" evidence="2">
    <location>
        <begin position="128"/>
        <end position="292"/>
    </location>
</feature>
<keyword evidence="1" id="KW-0413">Isomerase</keyword>
<dbReference type="InterPro" id="IPR002130">
    <property type="entry name" value="Cyclophilin-type_PPIase_dom"/>
</dbReference>
<gene>
    <name evidence="3" type="ORF">LSH36_150g03042</name>
</gene>
<keyword evidence="4" id="KW-1185">Reference proteome</keyword>
<dbReference type="PANTHER" id="PTHR11071">
    <property type="entry name" value="PEPTIDYL-PROLYL CIS-TRANS ISOMERASE"/>
    <property type="match status" value="1"/>
</dbReference>
<dbReference type="GO" id="GO:0003755">
    <property type="term" value="F:peptidyl-prolyl cis-trans isomerase activity"/>
    <property type="evidence" value="ECO:0007669"/>
    <property type="project" value="UniProtKB-UniRule"/>
</dbReference>
<dbReference type="PROSITE" id="PS50072">
    <property type="entry name" value="CSA_PPIASE_2"/>
    <property type="match status" value="1"/>
</dbReference>
<dbReference type="Proteomes" id="UP001208570">
    <property type="component" value="Unassembled WGS sequence"/>
</dbReference>
<dbReference type="GO" id="GO:0005737">
    <property type="term" value="C:cytoplasm"/>
    <property type="evidence" value="ECO:0007669"/>
    <property type="project" value="TreeGrafter"/>
</dbReference>
<evidence type="ECO:0000313" key="3">
    <source>
        <dbReference type="EMBL" id="KAK2159594.1"/>
    </source>
</evidence>
<dbReference type="PRINTS" id="PR00153">
    <property type="entry name" value="CSAPPISMRASE"/>
</dbReference>